<dbReference type="InterPro" id="IPR018247">
    <property type="entry name" value="EF_Hand_1_Ca_BS"/>
</dbReference>
<dbReference type="AlphaFoldDB" id="A0A9W8LTV3"/>
<gene>
    <name evidence="2" type="ORF">H4R20_000750</name>
</gene>
<dbReference type="Proteomes" id="UP001140094">
    <property type="component" value="Unassembled WGS sequence"/>
</dbReference>
<feature type="compositionally biased region" description="Basic residues" evidence="1">
    <location>
        <begin position="78"/>
        <end position="92"/>
    </location>
</feature>
<accession>A0A9W8LTV3</accession>
<reference evidence="2" key="1">
    <citation type="submission" date="2022-07" db="EMBL/GenBank/DDBJ databases">
        <title>Phylogenomic reconstructions and comparative analyses of Kickxellomycotina fungi.</title>
        <authorList>
            <person name="Reynolds N.K."/>
            <person name="Stajich J.E."/>
            <person name="Barry K."/>
            <person name="Grigoriev I.V."/>
            <person name="Crous P."/>
            <person name="Smith M.E."/>
        </authorList>
    </citation>
    <scope>NUCLEOTIDE SEQUENCE</scope>
    <source>
        <strain evidence="2">NRRL 1565</strain>
    </source>
</reference>
<evidence type="ECO:0000256" key="1">
    <source>
        <dbReference type="SAM" id="MobiDB-lite"/>
    </source>
</evidence>
<protein>
    <submittedName>
        <fullName evidence="2">Uncharacterized protein</fullName>
    </submittedName>
</protein>
<proteinExistence type="predicted"/>
<evidence type="ECO:0000313" key="2">
    <source>
        <dbReference type="EMBL" id="KAJ2808632.1"/>
    </source>
</evidence>
<sequence>MAQPCILDEKIVARIVNIACYSITSSSARLHVHKQLIPLAAVSRTWRQLALTHITSTLIVECQTVPGAELSPIEDSKARRKGGSTSRSRSKWKGGSSSGGGVSSKKNTPTASPVLTATTPAVYLQSRWKTNAKLLVNSKSSARATALRVQCFDASPNYEGFVAAMEAAGLQHCDLRRVTAVEIVDLSEMRTAAHASVPDLPRKGQREPEQRTEAIGAAAAFIAQCMPNVSILSSTTWSISAANRALAASLAIQYFGQLQVLSVALAHPVTSSRQKTQTMLGTNLTTLQIQARILEQSGRNIVPAAQLQTLKLFAADAFFSWEPFASSTTRPDDLEFSSLTTLSIDFDKDDAITVTDFYNSLSGSRYNVRVSMGRDRRRILLPQLHALSIRKLPYTYSDAWRMFTDSPIQKLAVAGRYAHVRYVDPRLLHGLALLDIHTHASEGFGGKYTSFIRTLLAEPSSVTSAWLRHAEAFPLSVPESVKWTQLVELNVSAYMPSLSLLALVRQLPSLCRLIVQRIACDIEEQVLELPPDAEPWGHIAPPPKPVSMSVRELQLHMGGGAARTPTLQAICFLLLCMPRVRLLAVKQCYWDYVRAFVEHCLSSHPDLGHIELTRHLHMQACSPFLILG</sequence>
<dbReference type="PROSITE" id="PS00018">
    <property type="entry name" value="EF_HAND_1"/>
    <property type="match status" value="1"/>
</dbReference>
<organism evidence="2 3">
    <name type="scientific">Coemansia guatemalensis</name>
    <dbReference type="NCBI Taxonomy" id="2761395"/>
    <lineage>
        <taxon>Eukaryota</taxon>
        <taxon>Fungi</taxon>
        <taxon>Fungi incertae sedis</taxon>
        <taxon>Zoopagomycota</taxon>
        <taxon>Kickxellomycotina</taxon>
        <taxon>Kickxellomycetes</taxon>
        <taxon>Kickxellales</taxon>
        <taxon>Kickxellaceae</taxon>
        <taxon>Coemansia</taxon>
    </lineage>
</organism>
<evidence type="ECO:0000313" key="3">
    <source>
        <dbReference type="Proteomes" id="UP001140094"/>
    </source>
</evidence>
<keyword evidence="3" id="KW-1185">Reference proteome</keyword>
<comment type="caution">
    <text evidence="2">The sequence shown here is derived from an EMBL/GenBank/DDBJ whole genome shotgun (WGS) entry which is preliminary data.</text>
</comment>
<name>A0A9W8LTV3_9FUNG</name>
<feature type="region of interest" description="Disordered" evidence="1">
    <location>
        <begin position="71"/>
        <end position="113"/>
    </location>
</feature>
<dbReference type="EMBL" id="JANBUO010000033">
    <property type="protein sequence ID" value="KAJ2808632.1"/>
    <property type="molecule type" value="Genomic_DNA"/>
</dbReference>
<dbReference type="OrthoDB" id="5559863at2759"/>